<dbReference type="Pfam" id="PF03747">
    <property type="entry name" value="ADP_ribosyl_GH"/>
    <property type="match status" value="1"/>
</dbReference>
<gene>
    <name evidence="2" type="ORF">ACFQDI_16650</name>
</gene>
<feature type="transmembrane region" description="Helical" evidence="1">
    <location>
        <begin position="308"/>
        <end position="329"/>
    </location>
</feature>
<name>A0ABW0KVI8_9BACT</name>
<evidence type="ECO:0000256" key="1">
    <source>
        <dbReference type="SAM" id="Phobius"/>
    </source>
</evidence>
<dbReference type="InterPro" id="IPR005502">
    <property type="entry name" value="Ribosyl_crysJ1"/>
</dbReference>
<dbReference type="InterPro" id="IPR050792">
    <property type="entry name" value="ADP-ribosylglycohydrolase"/>
</dbReference>
<keyword evidence="1" id="KW-0812">Transmembrane</keyword>
<accession>A0ABW0KVI8</accession>
<reference evidence="3" key="1">
    <citation type="journal article" date="2019" name="Int. J. Syst. Evol. Microbiol.">
        <title>The Global Catalogue of Microorganisms (GCM) 10K type strain sequencing project: providing services to taxonomists for standard genome sequencing and annotation.</title>
        <authorList>
            <consortium name="The Broad Institute Genomics Platform"/>
            <consortium name="The Broad Institute Genome Sequencing Center for Infectious Disease"/>
            <person name="Wu L."/>
            <person name="Ma J."/>
        </authorList>
    </citation>
    <scope>NUCLEOTIDE SEQUENCE [LARGE SCALE GENOMIC DNA]</scope>
    <source>
        <strain evidence="3">CGMCC 4.1469</strain>
    </source>
</reference>
<evidence type="ECO:0000313" key="2">
    <source>
        <dbReference type="EMBL" id="MFC5456496.1"/>
    </source>
</evidence>
<keyword evidence="1" id="KW-0472">Membrane</keyword>
<proteinExistence type="predicted"/>
<dbReference type="RefSeq" id="WP_377168789.1">
    <property type="nucleotide sequence ID" value="NZ_JBHSMQ010000006.1"/>
</dbReference>
<keyword evidence="3" id="KW-1185">Reference proteome</keyword>
<dbReference type="Proteomes" id="UP001596052">
    <property type="component" value="Unassembled WGS sequence"/>
</dbReference>
<keyword evidence="1" id="KW-1133">Transmembrane helix</keyword>
<dbReference type="EMBL" id="JBHSMQ010000006">
    <property type="protein sequence ID" value="MFC5456496.1"/>
    <property type="molecule type" value="Genomic_DNA"/>
</dbReference>
<protein>
    <submittedName>
        <fullName evidence="2">ADP-ribosylglycohydrolase family protein</fullName>
    </submittedName>
</protein>
<comment type="caution">
    <text evidence="2">The sequence shown here is derived from an EMBL/GenBank/DDBJ whole genome shotgun (WGS) entry which is preliminary data.</text>
</comment>
<dbReference type="PANTHER" id="PTHR16222:SF12">
    <property type="entry name" value="ADP-RIBOSYLGLYCOHYDROLASE-RELATED"/>
    <property type="match status" value="1"/>
</dbReference>
<evidence type="ECO:0000313" key="3">
    <source>
        <dbReference type="Proteomes" id="UP001596052"/>
    </source>
</evidence>
<dbReference type="Gene3D" id="1.10.4080.10">
    <property type="entry name" value="ADP-ribosylation/Crystallin J1"/>
    <property type="match status" value="1"/>
</dbReference>
<organism evidence="2 3">
    <name type="scientific">Prosthecobacter fluviatilis</name>
    <dbReference type="NCBI Taxonomy" id="445931"/>
    <lineage>
        <taxon>Bacteria</taxon>
        <taxon>Pseudomonadati</taxon>
        <taxon>Verrucomicrobiota</taxon>
        <taxon>Verrucomicrobiia</taxon>
        <taxon>Verrucomicrobiales</taxon>
        <taxon>Verrucomicrobiaceae</taxon>
        <taxon>Prosthecobacter</taxon>
    </lineage>
</organism>
<dbReference type="InterPro" id="IPR036705">
    <property type="entry name" value="Ribosyl_crysJ1_sf"/>
</dbReference>
<sequence length="336" mass="36374">MLGCLLGTAVGDALGLPAEGLSRKRVAKFALGQDHRFVFGRGMFSDDTEHTLMVAAALAKHRGDMPAVQRAFAWELRWWFLALPAGVGLSTARAVIRLWLGFPPSRAGVKSAGNGAAMRSAVIGVVFGDNAEKRREMALALCRVTHRGPHAEESALIVAEAAALAAKGMEQAAILAELEPLVQTEEMRMRFAVLKDCLKEGMSVGEYAERIGCIHGVSGYAPNSVAVALYAWLRHRGDFGSALRSVIACGGDTDTVAAITGAICGTETGEAGIQRTWIDGIWEWPRSLDYIRRMADALASGNDHAPRYFWPAVLLRNLFFLAVVILHGFRRMLPPY</sequence>
<dbReference type="SUPFAM" id="SSF101478">
    <property type="entry name" value="ADP-ribosylglycohydrolase"/>
    <property type="match status" value="1"/>
</dbReference>
<dbReference type="PANTHER" id="PTHR16222">
    <property type="entry name" value="ADP-RIBOSYLGLYCOHYDROLASE"/>
    <property type="match status" value="1"/>
</dbReference>